<sequence>MTRKPDLRGNITKILQVLLYVQYELEYPIRVLNSEEPWKKIWDLSEGLLNPSTVRNLILDQFGDIIRVIPRMVQHKFKDGDYVRRMFYQKSGSSAFFLRDDFEDDDFEHIYQITQIYDDGMLELKSVKDGSERFGRPEDFELVFAI</sequence>
<dbReference type="AlphaFoldDB" id="A0A383A151"/>
<proteinExistence type="predicted"/>
<organism evidence="1">
    <name type="scientific">marine metagenome</name>
    <dbReference type="NCBI Taxonomy" id="408172"/>
    <lineage>
        <taxon>unclassified sequences</taxon>
        <taxon>metagenomes</taxon>
        <taxon>ecological metagenomes</taxon>
    </lineage>
</organism>
<gene>
    <name evidence="1" type="ORF">METZ01_LOCUS454153</name>
</gene>
<dbReference type="EMBL" id="UINC01188200">
    <property type="protein sequence ID" value="SVE01299.1"/>
    <property type="molecule type" value="Genomic_DNA"/>
</dbReference>
<evidence type="ECO:0000313" key="1">
    <source>
        <dbReference type="EMBL" id="SVE01299.1"/>
    </source>
</evidence>
<name>A0A383A151_9ZZZZ</name>
<accession>A0A383A151</accession>
<reference evidence="1" key="1">
    <citation type="submission" date="2018-05" db="EMBL/GenBank/DDBJ databases">
        <authorList>
            <person name="Lanie J.A."/>
            <person name="Ng W.-L."/>
            <person name="Kazmierczak K.M."/>
            <person name="Andrzejewski T.M."/>
            <person name="Davidsen T.M."/>
            <person name="Wayne K.J."/>
            <person name="Tettelin H."/>
            <person name="Glass J.I."/>
            <person name="Rusch D."/>
            <person name="Podicherti R."/>
            <person name="Tsui H.-C.T."/>
            <person name="Winkler M.E."/>
        </authorList>
    </citation>
    <scope>NUCLEOTIDE SEQUENCE</scope>
</reference>
<protein>
    <submittedName>
        <fullName evidence="1">Uncharacterized protein</fullName>
    </submittedName>
</protein>